<sequence length="318" mass="33326">MTGPVRAAAVDRGDRRGSWIPDLDARMATFEEPVQALLESALSDETDLETADEITLVPDAHYPFHPSTGMVTDPAVVGALVAALEDRTDADIAVAGATDEIIDLERTGQYLGYRGLLERFDAELVDLADDAEPRTDAVREVDGRSVSVSVPTRLVRGTVVTVPTLRPTEAGRVAGGMRRLGDLVDSAADSETAAVAATRAIDPALSVTDATTAYGTDPYAADALFAGPAPGVDALGASLFGDATDDDPVLRLTAETDDEPITVERVGADADDLEFDALRDRLAGAELPPSDETHPAVTTAYRLYAAVGGDAVPPQLEQ</sequence>
<feature type="domain" description="DUF362" evidence="1">
    <location>
        <begin position="58"/>
        <end position="213"/>
    </location>
</feature>
<proteinExistence type="predicted"/>
<evidence type="ECO:0000259" key="1">
    <source>
        <dbReference type="Pfam" id="PF04015"/>
    </source>
</evidence>
<keyword evidence="3" id="KW-1185">Reference proteome</keyword>
<evidence type="ECO:0000313" key="2">
    <source>
        <dbReference type="EMBL" id="RKD97357.1"/>
    </source>
</evidence>
<gene>
    <name evidence="2" type="ORF">ATJ93_0343</name>
</gene>
<accession>A0A3R7DBK2</accession>
<dbReference type="Proteomes" id="UP000283805">
    <property type="component" value="Unassembled WGS sequence"/>
</dbReference>
<dbReference type="EMBL" id="RAPO01000001">
    <property type="protein sequence ID" value="RKD97357.1"/>
    <property type="molecule type" value="Genomic_DNA"/>
</dbReference>
<comment type="caution">
    <text evidence="2">The sequence shown here is derived from an EMBL/GenBank/DDBJ whole genome shotgun (WGS) entry which is preliminary data.</text>
</comment>
<dbReference type="AlphaFoldDB" id="A0A3R7DBK2"/>
<dbReference type="OrthoDB" id="346231at2157"/>
<dbReference type="InterPro" id="IPR007160">
    <property type="entry name" value="DUF362"/>
</dbReference>
<reference evidence="2 3" key="1">
    <citation type="submission" date="2018-09" db="EMBL/GenBank/DDBJ databases">
        <title>Genomic Encyclopedia of Archaeal and Bacterial Type Strains, Phase II (KMG-II): from individual species to whole genera.</title>
        <authorList>
            <person name="Goeker M."/>
        </authorList>
    </citation>
    <scope>NUCLEOTIDE SEQUENCE [LARGE SCALE GENOMIC DNA]</scope>
    <source>
        <strain evidence="2 3">DSM 13151</strain>
    </source>
</reference>
<organism evidence="2 3">
    <name type="scientific">Halopiger aswanensis</name>
    <dbReference type="NCBI Taxonomy" id="148449"/>
    <lineage>
        <taxon>Archaea</taxon>
        <taxon>Methanobacteriati</taxon>
        <taxon>Methanobacteriota</taxon>
        <taxon>Stenosarchaea group</taxon>
        <taxon>Halobacteria</taxon>
        <taxon>Halobacteriales</taxon>
        <taxon>Natrialbaceae</taxon>
        <taxon>Halopiger</taxon>
    </lineage>
</organism>
<name>A0A3R7DBK2_9EURY</name>
<dbReference type="Pfam" id="PF04015">
    <property type="entry name" value="DUF362"/>
    <property type="match status" value="1"/>
</dbReference>
<dbReference type="RefSeq" id="WP_120242907.1">
    <property type="nucleotide sequence ID" value="NZ_RAPO01000001.1"/>
</dbReference>
<evidence type="ECO:0000313" key="3">
    <source>
        <dbReference type="Proteomes" id="UP000283805"/>
    </source>
</evidence>
<protein>
    <submittedName>
        <fullName evidence="2">Uncharacterized protein DUF362</fullName>
    </submittedName>
</protein>